<evidence type="ECO:0000256" key="4">
    <source>
        <dbReference type="ARBA" id="ARBA00022679"/>
    </source>
</evidence>
<feature type="transmembrane region" description="Helical" evidence="9">
    <location>
        <begin position="168"/>
        <end position="185"/>
    </location>
</feature>
<evidence type="ECO:0000256" key="7">
    <source>
        <dbReference type="ARBA" id="ARBA00023136"/>
    </source>
</evidence>
<gene>
    <name evidence="11" type="ORF">BSF38_01736</name>
</gene>
<evidence type="ECO:0000256" key="2">
    <source>
        <dbReference type="ARBA" id="ARBA00022475"/>
    </source>
</evidence>
<dbReference type="PANTHER" id="PTHR33908">
    <property type="entry name" value="MANNOSYLTRANSFERASE YKCB-RELATED"/>
    <property type="match status" value="1"/>
</dbReference>
<evidence type="ECO:0000256" key="5">
    <source>
        <dbReference type="ARBA" id="ARBA00022692"/>
    </source>
</evidence>
<keyword evidence="4" id="KW-0808">Transferase</keyword>
<feature type="transmembrane region" description="Helical" evidence="9">
    <location>
        <begin position="142"/>
        <end position="161"/>
    </location>
</feature>
<evidence type="ECO:0000256" key="9">
    <source>
        <dbReference type="SAM" id="Phobius"/>
    </source>
</evidence>
<feature type="region of interest" description="Disordered" evidence="8">
    <location>
        <begin position="1"/>
        <end position="24"/>
    </location>
</feature>
<keyword evidence="5 9" id="KW-0812">Transmembrane</keyword>
<keyword evidence="12" id="KW-1185">Reference proteome</keyword>
<dbReference type="PANTHER" id="PTHR33908:SF11">
    <property type="entry name" value="MEMBRANE PROTEIN"/>
    <property type="match status" value="1"/>
</dbReference>
<dbReference type="GO" id="GO:0009103">
    <property type="term" value="P:lipopolysaccharide biosynthetic process"/>
    <property type="evidence" value="ECO:0007669"/>
    <property type="project" value="UniProtKB-ARBA"/>
</dbReference>
<comment type="subcellular location">
    <subcellularLocation>
        <location evidence="1">Cell membrane</location>
        <topology evidence="1">Multi-pass membrane protein</topology>
    </subcellularLocation>
</comment>
<dbReference type="STRING" id="1387353.BSF38_01736"/>
<evidence type="ECO:0000256" key="1">
    <source>
        <dbReference type="ARBA" id="ARBA00004651"/>
    </source>
</evidence>
<dbReference type="Proteomes" id="UP000186309">
    <property type="component" value="Chromosome"/>
</dbReference>
<dbReference type="KEGG" id="pbor:BSF38_01736"/>
<reference evidence="12" key="1">
    <citation type="submission" date="2016-12" db="EMBL/GenBank/DDBJ databases">
        <title>Comparative genomics of four Isosphaeraceae planctomycetes: a common pool of plasmids and glycoside hydrolase genes.</title>
        <authorList>
            <person name="Ivanova A."/>
        </authorList>
    </citation>
    <scope>NUCLEOTIDE SEQUENCE [LARGE SCALE GENOMIC DNA]</scope>
    <source>
        <strain evidence="12">PX4</strain>
    </source>
</reference>
<evidence type="ECO:0000313" key="11">
    <source>
        <dbReference type="EMBL" id="APW60268.1"/>
    </source>
</evidence>
<keyword evidence="2" id="KW-1003">Cell membrane</keyword>
<dbReference type="GO" id="GO:0005886">
    <property type="term" value="C:plasma membrane"/>
    <property type="evidence" value="ECO:0007669"/>
    <property type="project" value="UniProtKB-SubCell"/>
</dbReference>
<evidence type="ECO:0000256" key="3">
    <source>
        <dbReference type="ARBA" id="ARBA00022676"/>
    </source>
</evidence>
<dbReference type="RefSeq" id="WP_076344786.1">
    <property type="nucleotide sequence ID" value="NZ_CP019082.1"/>
</dbReference>
<keyword evidence="6 9" id="KW-1133">Transmembrane helix</keyword>
<dbReference type="AlphaFoldDB" id="A0A1U7CMY3"/>
<dbReference type="InterPro" id="IPR050297">
    <property type="entry name" value="LipidA_mod_glycosyltrf_83"/>
</dbReference>
<feature type="transmembrane region" description="Helical" evidence="9">
    <location>
        <begin position="238"/>
        <end position="256"/>
    </location>
</feature>
<evidence type="ECO:0000256" key="8">
    <source>
        <dbReference type="SAM" id="MobiDB-lite"/>
    </source>
</evidence>
<dbReference type="InterPro" id="IPR038731">
    <property type="entry name" value="RgtA/B/C-like"/>
</dbReference>
<dbReference type="GO" id="GO:0016763">
    <property type="term" value="F:pentosyltransferase activity"/>
    <property type="evidence" value="ECO:0007669"/>
    <property type="project" value="TreeGrafter"/>
</dbReference>
<feature type="transmembrane region" description="Helical" evidence="9">
    <location>
        <begin position="33"/>
        <end position="51"/>
    </location>
</feature>
<dbReference type="Pfam" id="PF13231">
    <property type="entry name" value="PMT_2"/>
    <property type="match status" value="1"/>
</dbReference>
<sequence length="723" mass="80243">MARKPRHEIRPAVPEIPPSPPALPEPARARRQVVWIGLAVAGLLAVHLALAERSLITENPTVDEVVHMPAGLTYWQKHTFRLYRHNPPLIKLIAALPVVLSNPVMDPLYQMKSWTDREPSQTTFSQTFAFVNAARYFELFQLARMVMPLFSVLGGLVVFAWSSRLYGPYGGLLSLCLWVFCPNILAHTRLVTTDVGSTVLGAGATYLFWRYLRSPSLPWAIVAGVALGLAQLSKFSMLLLYFVWPFLWVVRTILVASPDGWPRRVGRGVIHGLIIVALSILTIDVGYLFEGVGKPLGSFEFASQSLTSPVPGGVRRSPATTNPLYDIIWPFAQNRFRGTILEHVPAPLPEHYLLGFDEQKIESEGIPIRFSKAKRALSGGDLATARAEAASTDRSVTGYSVYLNGELRRSGWWYYYLATLAYKMPEGTWLLALASLAALAVGRRSREGWADEVALGTIPIVILFAMSFLTDINLGLRYVLAVFPYIYIQAGKVVPWVEGLSGRARAGGRAAVLGALALTVGSTLASHPHYLAYFNWASGGPDRVPARLIDSNLDWGQDLVGLREWCRTHIPDERIGLALFGQINPSIFTVRGDHFDWFLPPVKPADVSPMFNTPGLHVIGPSPKLTPGYYAVSATMLYGISWRLYDNTAYWQEAWQPSWNVEENAFAYFRQFEPIDRIGHSIYIYKLSAEDVQRAALTTVIPNRLNRRLSQAGSGIPARSASE</sequence>
<proteinExistence type="predicted"/>
<accession>A0A1U7CMY3</accession>
<keyword evidence="7 9" id="KW-0472">Membrane</keyword>
<feature type="transmembrane region" description="Helical" evidence="9">
    <location>
        <begin position="216"/>
        <end position="232"/>
    </location>
</feature>
<keyword evidence="3" id="KW-0328">Glycosyltransferase</keyword>
<evidence type="ECO:0000313" key="12">
    <source>
        <dbReference type="Proteomes" id="UP000186309"/>
    </source>
</evidence>
<feature type="transmembrane region" description="Helical" evidence="9">
    <location>
        <begin position="453"/>
        <end position="470"/>
    </location>
</feature>
<feature type="domain" description="Glycosyltransferase RgtA/B/C/D-like" evidence="10">
    <location>
        <begin position="143"/>
        <end position="280"/>
    </location>
</feature>
<evidence type="ECO:0000256" key="6">
    <source>
        <dbReference type="ARBA" id="ARBA00022989"/>
    </source>
</evidence>
<dbReference type="EMBL" id="CP019082">
    <property type="protein sequence ID" value="APW60268.1"/>
    <property type="molecule type" value="Genomic_DNA"/>
</dbReference>
<organism evidence="11 12">
    <name type="scientific">Paludisphaera borealis</name>
    <dbReference type="NCBI Taxonomy" id="1387353"/>
    <lineage>
        <taxon>Bacteria</taxon>
        <taxon>Pseudomonadati</taxon>
        <taxon>Planctomycetota</taxon>
        <taxon>Planctomycetia</taxon>
        <taxon>Isosphaerales</taxon>
        <taxon>Isosphaeraceae</taxon>
        <taxon>Paludisphaera</taxon>
    </lineage>
</organism>
<dbReference type="OrthoDB" id="224989at2"/>
<name>A0A1U7CMY3_9BACT</name>
<feature type="transmembrane region" description="Helical" evidence="9">
    <location>
        <begin position="268"/>
        <end position="289"/>
    </location>
</feature>
<protein>
    <recommendedName>
        <fullName evidence="10">Glycosyltransferase RgtA/B/C/D-like domain-containing protein</fullName>
    </recommendedName>
</protein>
<evidence type="ECO:0000259" key="10">
    <source>
        <dbReference type="Pfam" id="PF13231"/>
    </source>
</evidence>
<feature type="compositionally biased region" description="Pro residues" evidence="8">
    <location>
        <begin position="14"/>
        <end position="24"/>
    </location>
</feature>